<proteinExistence type="predicted"/>
<evidence type="ECO:0000313" key="1">
    <source>
        <dbReference type="EMBL" id="TFK63345.1"/>
    </source>
</evidence>
<sequence length="1116" mass="125698">MESPTQFETDQIIYEGTIDPDVEEDHLESFLDELDNASRDSEGESGPRVPRTSLYVRILEDVINQVYQNEQHLLTRSEWEALGKLRSLSYEARYCFARLILRKEGRWHPLDSMKKFESEVGENGLPPALGALCAPWRTPEGTPTPPQSLVKKEPEPEPLTSSPKPEVQVKEEEADIIDLTWDSDGIVPFPPPSPAKPPPRPTQQVNAVAGPSTVKKEEYLDLDQKIYDTSDLELDYICQDEKSMCMKELLERLNVEPLKRLAKMTKVKQNQRKEFLISALMTNASSQGVLNFGPPKASTSKGKAKGDGPRQAQLPFKSPAPKNGKSKDDGLRQAQLPFKATTPRPQQSQTSRLRELALKELGKCVKVNPDYHKLIRRLHIIYYRCTDFPTFLLLPSLLTQFKKRNYPAYTHKRDGTIWQTRAEYMEYEAALELEAEIEKRDQELAKVGRNTPGPRQLMTPVTPGPRQRTSTPHSASKNGSVCDTEVPEDTNAHILRAKAIKCSLDGGVYEKWLALVDIQREEGIRQRTPGLERFECGHVYTRMVHRALQSLARLKEFSQEADVIEQLLGQKFWRRGRRGKWYERRAILQTTHLPKEEGYARKKAKDNPMLRVALEGLKEALLDEDTGLVSRPGLVQRLVKLEKRLGIPEAERTECTGVLRKPTEVLVEAKRVYDNLKLDGNGRPIKEKGISDYFRRPGQDPDEVAGFAQSRSDAKATREGNKSRGNKSVWVGMDGEHVNVETRALQYYEMLGFKGFHSETRILTTLFALLFWDVLYTTIPGAFETPYQTAPLDLAQDCFYLARKVLIDARLEEIKAGRAKEILERHDTEYRPKKSWGVGVKWELCEREDLVEIVECIGGDALAIICRLFCEDYGGRSSGVPDLIVWKVEEKICKFVEVKGPGDTAQENQKLWFHSLLGAGTNVELCKVYNQGDPPPTSGTSNTTKRKRARKTPLKQEAKPVVPAEEWDEDEDEDEQVDQLQDDDDWLPQAKRQHLGQKGMDSGEAYDDDREPLIDATLKRKRPIDAVYGVGSEGTGTTPIRAQSTSASAVMNAHGYGTGGRDNLISSPATPPVSPTKVRRVGILEPIVPIPIQLQSVPPSAPASKRRKVAPAPISP</sequence>
<organism evidence="1 2">
    <name type="scientific">Pluteus cervinus</name>
    <dbReference type="NCBI Taxonomy" id="181527"/>
    <lineage>
        <taxon>Eukaryota</taxon>
        <taxon>Fungi</taxon>
        <taxon>Dikarya</taxon>
        <taxon>Basidiomycota</taxon>
        <taxon>Agaricomycotina</taxon>
        <taxon>Agaricomycetes</taxon>
        <taxon>Agaricomycetidae</taxon>
        <taxon>Agaricales</taxon>
        <taxon>Pluteineae</taxon>
        <taxon>Pluteaceae</taxon>
        <taxon>Pluteus</taxon>
    </lineage>
</organism>
<protein>
    <submittedName>
        <fullName evidence="1">Uncharacterized protein</fullName>
    </submittedName>
</protein>
<reference evidence="1 2" key="1">
    <citation type="journal article" date="2019" name="Nat. Ecol. Evol.">
        <title>Megaphylogeny resolves global patterns of mushroom evolution.</title>
        <authorList>
            <person name="Varga T."/>
            <person name="Krizsan K."/>
            <person name="Foldi C."/>
            <person name="Dima B."/>
            <person name="Sanchez-Garcia M."/>
            <person name="Sanchez-Ramirez S."/>
            <person name="Szollosi G.J."/>
            <person name="Szarkandi J.G."/>
            <person name="Papp V."/>
            <person name="Albert L."/>
            <person name="Andreopoulos W."/>
            <person name="Angelini C."/>
            <person name="Antonin V."/>
            <person name="Barry K.W."/>
            <person name="Bougher N.L."/>
            <person name="Buchanan P."/>
            <person name="Buyck B."/>
            <person name="Bense V."/>
            <person name="Catcheside P."/>
            <person name="Chovatia M."/>
            <person name="Cooper J."/>
            <person name="Damon W."/>
            <person name="Desjardin D."/>
            <person name="Finy P."/>
            <person name="Geml J."/>
            <person name="Haridas S."/>
            <person name="Hughes K."/>
            <person name="Justo A."/>
            <person name="Karasinski D."/>
            <person name="Kautmanova I."/>
            <person name="Kiss B."/>
            <person name="Kocsube S."/>
            <person name="Kotiranta H."/>
            <person name="LaButti K.M."/>
            <person name="Lechner B.E."/>
            <person name="Liimatainen K."/>
            <person name="Lipzen A."/>
            <person name="Lukacs Z."/>
            <person name="Mihaltcheva S."/>
            <person name="Morgado L.N."/>
            <person name="Niskanen T."/>
            <person name="Noordeloos M.E."/>
            <person name="Ohm R.A."/>
            <person name="Ortiz-Santana B."/>
            <person name="Ovrebo C."/>
            <person name="Racz N."/>
            <person name="Riley R."/>
            <person name="Savchenko A."/>
            <person name="Shiryaev A."/>
            <person name="Soop K."/>
            <person name="Spirin V."/>
            <person name="Szebenyi C."/>
            <person name="Tomsovsky M."/>
            <person name="Tulloss R.E."/>
            <person name="Uehling J."/>
            <person name="Grigoriev I.V."/>
            <person name="Vagvolgyi C."/>
            <person name="Papp T."/>
            <person name="Martin F.M."/>
            <person name="Miettinen O."/>
            <person name="Hibbett D.S."/>
            <person name="Nagy L.G."/>
        </authorList>
    </citation>
    <scope>NUCLEOTIDE SEQUENCE [LARGE SCALE GENOMIC DNA]</scope>
    <source>
        <strain evidence="1 2">NL-1719</strain>
    </source>
</reference>
<accession>A0ACD3ACF0</accession>
<dbReference type="EMBL" id="ML208527">
    <property type="protein sequence ID" value="TFK63345.1"/>
    <property type="molecule type" value="Genomic_DNA"/>
</dbReference>
<name>A0ACD3ACF0_9AGAR</name>
<keyword evidence="2" id="KW-1185">Reference proteome</keyword>
<gene>
    <name evidence="1" type="ORF">BDN72DRAFT_847701</name>
</gene>
<evidence type="ECO:0000313" key="2">
    <source>
        <dbReference type="Proteomes" id="UP000308600"/>
    </source>
</evidence>
<dbReference type="Proteomes" id="UP000308600">
    <property type="component" value="Unassembled WGS sequence"/>
</dbReference>